<feature type="domain" description="POTRA" evidence="7">
    <location>
        <begin position="72"/>
        <end position="127"/>
    </location>
</feature>
<name>A0A480AEZ0_9CYAN</name>
<comment type="caution">
    <text evidence="8">The sequence shown here is derived from an EMBL/GenBank/DDBJ whole genome shotgun (WGS) entry which is preliminary data.</text>
</comment>
<protein>
    <submittedName>
        <fullName evidence="8">Polypeptide-transport-associated domain-containing protein FtsQ-type</fullName>
    </submittedName>
</protein>
<dbReference type="InterPro" id="IPR050487">
    <property type="entry name" value="FtsQ_DivIB"/>
</dbReference>
<keyword evidence="5" id="KW-0131">Cell cycle</keyword>
<evidence type="ECO:0000313" key="9">
    <source>
        <dbReference type="Proteomes" id="UP000299367"/>
    </source>
</evidence>
<reference evidence="9" key="1">
    <citation type="submission" date="2019-02" db="EMBL/GenBank/DDBJ databases">
        <title>Draft genome sequence of Dolichospermum planctonicum NIES-80.</title>
        <authorList>
            <person name="Yamaguchi H."/>
            <person name="Suzuki S."/>
            <person name="Kawachi M."/>
        </authorList>
    </citation>
    <scope>NUCLEOTIDE SEQUENCE [LARGE SCALE GENOMIC DNA]</scope>
    <source>
        <strain evidence="9">NIES-80</strain>
    </source>
</reference>
<evidence type="ECO:0000256" key="4">
    <source>
        <dbReference type="ARBA" id="ARBA00022989"/>
    </source>
</evidence>
<evidence type="ECO:0000259" key="7">
    <source>
        <dbReference type="Pfam" id="PF08478"/>
    </source>
</evidence>
<dbReference type="PANTHER" id="PTHR37820">
    <property type="entry name" value="CELL DIVISION PROTEIN DIVIB"/>
    <property type="match status" value="1"/>
</dbReference>
<dbReference type="PANTHER" id="PTHR37820:SF1">
    <property type="entry name" value="CELL DIVISION PROTEIN FTSQ"/>
    <property type="match status" value="1"/>
</dbReference>
<dbReference type="EMBL" id="BJCF01000051">
    <property type="protein sequence ID" value="GCL43745.1"/>
    <property type="molecule type" value="Genomic_DNA"/>
</dbReference>
<evidence type="ECO:0000256" key="5">
    <source>
        <dbReference type="ARBA" id="ARBA00023306"/>
    </source>
</evidence>
<proteinExistence type="predicted"/>
<dbReference type="AlphaFoldDB" id="A0A480AEZ0"/>
<evidence type="ECO:0000313" key="8">
    <source>
        <dbReference type="EMBL" id="GCL43745.1"/>
    </source>
</evidence>
<keyword evidence="4 6" id="KW-1133">Transmembrane helix</keyword>
<dbReference type="Pfam" id="PF08478">
    <property type="entry name" value="POTRA_1"/>
    <property type="match status" value="1"/>
</dbReference>
<sequence>MAGILSVARTNLAQRRQKLRRQRQIKVIQAIWRTVAVTGMASALLWVAIQPMWVLKDSQQIVIKSGAKIEPTQKDIYSLLGLSSPQSLWRIEPSVIADSLKKQPNIAEATVSRRLFPPGLIIEIQERVPVAIAQIRKKQPATSCTDAPSAPGKSADVKPCVQNNSAANKQSELGLLDASGIWMPMAKYMSMNPQRELPQMMVIGSPTQYRPFWTQLYEAIRQSSLKVTEIDFQDPTNLILRTELGIVHLGSPSNKLPEQIQVLERMRHLGTQFNPSHMDYIDLKNPAMPLVQLNQKKPALEIKKSTQPNTKPILNH</sequence>
<accession>A0A480AEZ0</accession>
<evidence type="ECO:0000256" key="1">
    <source>
        <dbReference type="ARBA" id="ARBA00022475"/>
    </source>
</evidence>
<keyword evidence="2" id="KW-0132">Cell division</keyword>
<feature type="transmembrane region" description="Helical" evidence="6">
    <location>
        <begin position="30"/>
        <end position="49"/>
    </location>
</feature>
<dbReference type="RefSeq" id="WP_137909193.1">
    <property type="nucleotide sequence ID" value="NZ_BJCF01000051.1"/>
</dbReference>
<evidence type="ECO:0000256" key="3">
    <source>
        <dbReference type="ARBA" id="ARBA00022692"/>
    </source>
</evidence>
<dbReference type="OrthoDB" id="527430at2"/>
<gene>
    <name evidence="8" type="ORF">NIES80_34640</name>
</gene>
<organism evidence="8 9">
    <name type="scientific">Dolichospermum planctonicum</name>
    <dbReference type="NCBI Taxonomy" id="136072"/>
    <lineage>
        <taxon>Bacteria</taxon>
        <taxon>Bacillati</taxon>
        <taxon>Cyanobacteriota</taxon>
        <taxon>Cyanophyceae</taxon>
        <taxon>Nostocales</taxon>
        <taxon>Aphanizomenonaceae</taxon>
        <taxon>Dolichospermum</taxon>
    </lineage>
</organism>
<dbReference type="Proteomes" id="UP000299367">
    <property type="component" value="Unassembled WGS sequence"/>
</dbReference>
<keyword evidence="6" id="KW-0472">Membrane</keyword>
<dbReference type="GO" id="GO:0005886">
    <property type="term" value="C:plasma membrane"/>
    <property type="evidence" value="ECO:0007669"/>
    <property type="project" value="TreeGrafter"/>
</dbReference>
<evidence type="ECO:0000256" key="2">
    <source>
        <dbReference type="ARBA" id="ARBA00022618"/>
    </source>
</evidence>
<dbReference type="InterPro" id="IPR013685">
    <property type="entry name" value="POTRA_FtsQ_type"/>
</dbReference>
<keyword evidence="3 6" id="KW-0812">Transmembrane</keyword>
<keyword evidence="1" id="KW-1003">Cell membrane</keyword>
<dbReference type="GO" id="GO:0051301">
    <property type="term" value="P:cell division"/>
    <property type="evidence" value="ECO:0007669"/>
    <property type="project" value="UniProtKB-KW"/>
</dbReference>
<evidence type="ECO:0000256" key="6">
    <source>
        <dbReference type="SAM" id="Phobius"/>
    </source>
</evidence>